<evidence type="ECO:0000313" key="2">
    <source>
        <dbReference type="EMBL" id="SIS42392.1"/>
    </source>
</evidence>
<dbReference type="InterPro" id="IPR000120">
    <property type="entry name" value="Amidase"/>
</dbReference>
<protein>
    <submittedName>
        <fullName evidence="2">Aspartyl-tRNA(Asn)/glutamyl-tRNA(Gln) amidotransferase subunit A</fullName>
    </submittedName>
</protein>
<dbReference type="SUPFAM" id="SSF75304">
    <property type="entry name" value="Amidase signature (AS) enzymes"/>
    <property type="match status" value="1"/>
</dbReference>
<dbReference type="PANTHER" id="PTHR11895:SF176">
    <property type="entry name" value="AMIDASE AMID-RELATED"/>
    <property type="match status" value="1"/>
</dbReference>
<proteinExistence type="predicted"/>
<dbReference type="Gene3D" id="3.90.1300.10">
    <property type="entry name" value="Amidase signature (AS) domain"/>
    <property type="match status" value="1"/>
</dbReference>
<evidence type="ECO:0000259" key="1">
    <source>
        <dbReference type="Pfam" id="PF01425"/>
    </source>
</evidence>
<dbReference type="Pfam" id="PF01425">
    <property type="entry name" value="Amidase"/>
    <property type="match status" value="1"/>
</dbReference>
<dbReference type="EMBL" id="FTOA01000001">
    <property type="protein sequence ID" value="SIS42392.1"/>
    <property type="molecule type" value="Genomic_DNA"/>
</dbReference>
<evidence type="ECO:0000313" key="3">
    <source>
        <dbReference type="Proteomes" id="UP000185678"/>
    </source>
</evidence>
<dbReference type="Proteomes" id="UP000185678">
    <property type="component" value="Unassembled WGS sequence"/>
</dbReference>
<dbReference type="STRING" id="80876.SAMN05421779_101794"/>
<accession>A0A1N7IZ30</accession>
<keyword evidence="2" id="KW-0808">Transferase</keyword>
<gene>
    <name evidence="2" type="ORF">SAMN05421779_101794</name>
</gene>
<dbReference type="AlphaFoldDB" id="A0A1N7IZ30"/>
<dbReference type="RefSeq" id="WP_076398834.1">
    <property type="nucleotide sequence ID" value="NZ_FTOA01000001.1"/>
</dbReference>
<dbReference type="NCBIfam" id="NF005460">
    <property type="entry name" value="PRK07056.1"/>
    <property type="match status" value="1"/>
</dbReference>
<organism evidence="2 3">
    <name type="scientific">Insolitispirillum peregrinum</name>
    <dbReference type="NCBI Taxonomy" id="80876"/>
    <lineage>
        <taxon>Bacteria</taxon>
        <taxon>Pseudomonadati</taxon>
        <taxon>Pseudomonadota</taxon>
        <taxon>Alphaproteobacteria</taxon>
        <taxon>Rhodospirillales</taxon>
        <taxon>Novispirillaceae</taxon>
        <taxon>Insolitispirillum</taxon>
    </lineage>
</organism>
<dbReference type="InterPro" id="IPR036928">
    <property type="entry name" value="AS_sf"/>
</dbReference>
<dbReference type="PANTHER" id="PTHR11895">
    <property type="entry name" value="TRANSAMIDASE"/>
    <property type="match status" value="1"/>
</dbReference>
<feature type="domain" description="Amidase" evidence="1">
    <location>
        <begin position="34"/>
        <end position="435"/>
    </location>
</feature>
<dbReference type="GO" id="GO:0016740">
    <property type="term" value="F:transferase activity"/>
    <property type="evidence" value="ECO:0007669"/>
    <property type="project" value="UniProtKB-KW"/>
</dbReference>
<name>A0A1N7IZ30_9PROT</name>
<reference evidence="2 3" key="1">
    <citation type="submission" date="2017-01" db="EMBL/GenBank/DDBJ databases">
        <authorList>
            <person name="Mah S.A."/>
            <person name="Swanson W.J."/>
            <person name="Moy G.W."/>
            <person name="Vacquier V.D."/>
        </authorList>
    </citation>
    <scope>NUCLEOTIDE SEQUENCE [LARGE SCALE GENOMIC DNA]</scope>
    <source>
        <strain evidence="2 3">DSM 11589</strain>
    </source>
</reference>
<sequence>MLPAASPLLADMAEGRTTATRLVETALAHATDPAGEGVRVFTALYADQAMAQAAAFDQARAAGISLPPLAGLPVTIKDLFDEAGRETLAGSVASHGEGPAAQDAPAVAALRRAGAIILGRTTMTEYAFSGLGLNPHTGTPRNPWDRANGRIPGGSSAGAAVSVSDGMAVAGLGSDTGGSLRIPAALCGLTGFKPTARRVSRDGAYPLSTSLDCIGVIARSVQCCALFDQILSASPVAPLPALSLQGRRLAIPTAVVLDQMDIHVAASFAATVRTLEKAGASIEEIALPELAEIPARGIQGGIAAAEAYALHQHRLVRKAHLYDPRVLVRILNGQAIPASIYIDCLKAREEICTRISRITSAYDALIMPTVPTVAPLLAPLECDDGLYGATNALMLRNTSLFNALDRPAISLPCHAPGTAPVGLMVVGETMKDDVTLSLACAIETALQTAGTNA</sequence>
<dbReference type="InterPro" id="IPR023631">
    <property type="entry name" value="Amidase_dom"/>
</dbReference>
<keyword evidence="3" id="KW-1185">Reference proteome</keyword>